<evidence type="ECO:0000313" key="1">
    <source>
        <dbReference type="EMBL" id="GAX49321.1"/>
    </source>
</evidence>
<dbReference type="InterPro" id="IPR011045">
    <property type="entry name" value="N2O_reductase_N"/>
</dbReference>
<reference evidence="2" key="1">
    <citation type="submission" date="2017-05" db="EMBL/GenBank/DDBJ databases">
        <title>Streptomyces olivochromogenes NBRC 3561 whole genome shotgun sequence.</title>
        <authorList>
            <person name="Dohra H."/>
            <person name="Kodani S."/>
        </authorList>
    </citation>
    <scope>NUCLEOTIDE SEQUENCE [LARGE SCALE GENOMIC DNA]</scope>
    <source>
        <strain evidence="2">NBRC 3561</strain>
    </source>
</reference>
<dbReference type="InterPro" id="IPR019405">
    <property type="entry name" value="Lactonase_7-beta_prop"/>
</dbReference>
<dbReference type="SUPFAM" id="SSF50974">
    <property type="entry name" value="Nitrous oxide reductase, N-terminal domain"/>
    <property type="match status" value="1"/>
</dbReference>
<proteinExistence type="predicted"/>
<organism evidence="1 2">
    <name type="scientific">Streptomyces olivochromogenes</name>
    <dbReference type="NCBI Taxonomy" id="1963"/>
    <lineage>
        <taxon>Bacteria</taxon>
        <taxon>Bacillati</taxon>
        <taxon>Actinomycetota</taxon>
        <taxon>Actinomycetes</taxon>
        <taxon>Kitasatosporales</taxon>
        <taxon>Streptomycetaceae</taxon>
        <taxon>Streptomyces</taxon>
    </lineage>
</organism>
<dbReference type="Pfam" id="PF10282">
    <property type="entry name" value="Lactonase"/>
    <property type="match status" value="1"/>
</dbReference>
<dbReference type="RefSeq" id="WP_067360633.1">
    <property type="nucleotide sequence ID" value="NZ_BDQI01000001.1"/>
</dbReference>
<protein>
    <submittedName>
        <fullName evidence="1">Uncharacterized protein</fullName>
    </submittedName>
</protein>
<dbReference type="AlphaFoldDB" id="A0A250V556"/>
<keyword evidence="2" id="KW-1185">Reference proteome</keyword>
<dbReference type="Proteomes" id="UP000217446">
    <property type="component" value="Unassembled WGS sequence"/>
</dbReference>
<comment type="caution">
    <text evidence="1">The sequence shown here is derived from an EMBL/GenBank/DDBJ whole genome shotgun (WGS) entry which is preliminary data.</text>
</comment>
<evidence type="ECO:0000313" key="2">
    <source>
        <dbReference type="Proteomes" id="UP000217446"/>
    </source>
</evidence>
<accession>A0A250V556</accession>
<sequence>MLSVIDHTSQGVSGPTDFVIDPSGRWLYVNDSTADIVAPFAVGPETGELTPAGRTIPVPVPLLMALRHQD</sequence>
<dbReference type="EMBL" id="BDQI01000001">
    <property type="protein sequence ID" value="GAX49321.1"/>
    <property type="molecule type" value="Genomic_DNA"/>
</dbReference>
<dbReference type="Gene3D" id="2.130.10.10">
    <property type="entry name" value="YVTN repeat-like/Quinoprotein amine dehydrogenase"/>
    <property type="match status" value="1"/>
</dbReference>
<name>A0A250V556_STROL</name>
<dbReference type="InterPro" id="IPR015943">
    <property type="entry name" value="WD40/YVTN_repeat-like_dom_sf"/>
</dbReference>
<gene>
    <name evidence="1" type="ORF">SO3561_00810</name>
</gene>